<dbReference type="KEGG" id="pcon:B0A89_06115"/>
<proteinExistence type="predicted"/>
<name>A0A1W6CWM8_9RHOB</name>
<keyword evidence="2" id="KW-1185">Reference proteome</keyword>
<accession>A0A1W6CWM8</accession>
<evidence type="ECO:0000313" key="1">
    <source>
        <dbReference type="EMBL" id="ARJ69264.1"/>
    </source>
</evidence>
<protein>
    <submittedName>
        <fullName evidence="1">Uncharacterized protein</fullName>
    </submittedName>
</protein>
<dbReference type="AlphaFoldDB" id="A0A1W6CWM8"/>
<dbReference type="Proteomes" id="UP000193017">
    <property type="component" value="Chromosome"/>
</dbReference>
<evidence type="ECO:0000313" key="2">
    <source>
        <dbReference type="Proteomes" id="UP000193017"/>
    </source>
</evidence>
<sequence>MFSARKQMQTPERPDLHFDAIILPAPPGWAGWGQMRVTAINHGPVPADLLRICRRLRLGGRIVSMLEVGHFDEALGQETWPPAPTGGQHRCSDIREYRVPAAGEGKPGSVTFDVLIRPGKGLGKLGYKVHYRWADRPGQTLTGLAQP</sequence>
<organism evidence="1 2">
    <name type="scientific">Paracoccus contaminans</name>
    <dbReference type="NCBI Taxonomy" id="1945662"/>
    <lineage>
        <taxon>Bacteria</taxon>
        <taxon>Pseudomonadati</taxon>
        <taxon>Pseudomonadota</taxon>
        <taxon>Alphaproteobacteria</taxon>
        <taxon>Rhodobacterales</taxon>
        <taxon>Paracoccaceae</taxon>
        <taxon>Paracoccus</taxon>
    </lineage>
</organism>
<dbReference type="STRING" id="1945662.B0A89_06115"/>
<reference evidence="1 2" key="1">
    <citation type="submission" date="2017-03" db="EMBL/GenBank/DDBJ databases">
        <title>Genome sequence of Paracoccus contaminans isolated from a water microcosm.</title>
        <authorList>
            <person name="Aurass P."/>
            <person name="Karste S."/>
            <person name="Trost E."/>
            <person name="Glaeser S.P."/>
            <person name="Kaempfer P."/>
            <person name="Flieger A."/>
        </authorList>
    </citation>
    <scope>NUCLEOTIDE SEQUENCE [LARGE SCALE GENOMIC DNA]</scope>
    <source>
        <strain evidence="2">RKI 16-01929T\LMG 29738T\CCM 8701T\CIP 111112T</strain>
    </source>
</reference>
<dbReference type="EMBL" id="CP020612">
    <property type="protein sequence ID" value="ARJ69264.1"/>
    <property type="molecule type" value="Genomic_DNA"/>
</dbReference>
<gene>
    <name evidence="1" type="ORF">B0A89_06115</name>
</gene>